<proteinExistence type="predicted"/>
<organism evidence="2 3">
    <name type="scientific">Linum tenue</name>
    <dbReference type="NCBI Taxonomy" id="586396"/>
    <lineage>
        <taxon>Eukaryota</taxon>
        <taxon>Viridiplantae</taxon>
        <taxon>Streptophyta</taxon>
        <taxon>Embryophyta</taxon>
        <taxon>Tracheophyta</taxon>
        <taxon>Spermatophyta</taxon>
        <taxon>Magnoliopsida</taxon>
        <taxon>eudicotyledons</taxon>
        <taxon>Gunneridae</taxon>
        <taxon>Pentapetalae</taxon>
        <taxon>rosids</taxon>
        <taxon>fabids</taxon>
        <taxon>Malpighiales</taxon>
        <taxon>Linaceae</taxon>
        <taxon>Linum</taxon>
    </lineage>
</organism>
<protein>
    <submittedName>
        <fullName evidence="2">Uncharacterized protein</fullName>
    </submittedName>
</protein>
<feature type="region of interest" description="Disordered" evidence="1">
    <location>
        <begin position="82"/>
        <end position="160"/>
    </location>
</feature>
<accession>A0AAV0LGV9</accession>
<dbReference type="PANTHER" id="PTHR33699:SF3">
    <property type="entry name" value="OS06G0347300 PROTEIN"/>
    <property type="match status" value="1"/>
</dbReference>
<dbReference type="EMBL" id="CAMGYJ010000006">
    <property type="protein sequence ID" value="CAI0433809.1"/>
    <property type="molecule type" value="Genomic_DNA"/>
</dbReference>
<feature type="compositionally biased region" description="Basic residues" evidence="1">
    <location>
        <begin position="94"/>
        <end position="103"/>
    </location>
</feature>
<evidence type="ECO:0000313" key="2">
    <source>
        <dbReference type="EMBL" id="CAI0433809.1"/>
    </source>
</evidence>
<sequence>MLCFSFHTVLCYFFFYRFQEWRRSGQIPAFGDWKTANELPITQYFDCARQAGLIRYSNSSGECDRPLAAAADHHRFYAAADYQKPTPAPPCHNHTQRKTRLREKRGAAAPPAAHVKDRKHGRVRDATEPTPQRQHNHKQKHSSTTSNDAVPQRPRVPVRPPKAVDEDLYKIPPDLLRRSSKRVYMFLDTVMSQFQPSGFLFSNSGFLFLLFADESARVPGMLRTICLRFLEAVGTGNAHQTVEA</sequence>
<reference evidence="2" key="1">
    <citation type="submission" date="2022-08" db="EMBL/GenBank/DDBJ databases">
        <authorList>
            <person name="Gutierrez-Valencia J."/>
        </authorList>
    </citation>
    <scope>NUCLEOTIDE SEQUENCE</scope>
</reference>
<dbReference type="AlphaFoldDB" id="A0AAV0LGV9"/>
<evidence type="ECO:0000313" key="3">
    <source>
        <dbReference type="Proteomes" id="UP001154282"/>
    </source>
</evidence>
<gene>
    <name evidence="2" type="ORF">LITE_LOCUS24043</name>
</gene>
<name>A0AAV0LGV9_9ROSI</name>
<evidence type="ECO:0000256" key="1">
    <source>
        <dbReference type="SAM" id="MobiDB-lite"/>
    </source>
</evidence>
<dbReference type="PANTHER" id="PTHR33699">
    <property type="entry name" value="EXPRESSED PROTEIN"/>
    <property type="match status" value="1"/>
</dbReference>
<comment type="caution">
    <text evidence="2">The sequence shown here is derived from an EMBL/GenBank/DDBJ whole genome shotgun (WGS) entry which is preliminary data.</text>
</comment>
<keyword evidence="3" id="KW-1185">Reference proteome</keyword>
<dbReference type="Proteomes" id="UP001154282">
    <property type="component" value="Unassembled WGS sequence"/>
</dbReference>